<sequence length="236" mass="26519">MVGGNNRPGPDKRSSDISAKLIAVGQTTWFVVQLCARWVTNLPVTEMEAMTLAFAAMNVPIYIFWWNKPQGVGVPIRIQRDAQAVKKDTDDQPLVSTDEHAQSLTWTGIREAVFSFFQRVIQKFKDIFEIDSDSFKPKHFRGRFSSSTPGAAVMRAIFAESSDIADGPREKVESSERTGDLEPKNAADKLVAYRAVMIFGAIHCIAWTSQFPSEQEKILWQVCSLLVPCCLYPHLY</sequence>
<dbReference type="Proteomes" id="UP000518752">
    <property type="component" value="Unassembled WGS sequence"/>
</dbReference>
<dbReference type="PANTHER" id="PTHR35043:SF8">
    <property type="entry name" value="DUF4220 DOMAIN-CONTAINING PROTEIN"/>
    <property type="match status" value="1"/>
</dbReference>
<dbReference type="AlphaFoldDB" id="A0A8H5LQV5"/>
<comment type="caution">
    <text evidence="1">The sequence shown here is derived from an EMBL/GenBank/DDBJ whole genome shotgun (WGS) entry which is preliminary data.</text>
</comment>
<evidence type="ECO:0000313" key="2">
    <source>
        <dbReference type="Proteomes" id="UP000518752"/>
    </source>
</evidence>
<reference evidence="1 2" key="1">
    <citation type="journal article" date="2020" name="ISME J.">
        <title>Uncovering the hidden diversity of litter-decomposition mechanisms in mushroom-forming fungi.</title>
        <authorList>
            <person name="Floudas D."/>
            <person name="Bentzer J."/>
            <person name="Ahren D."/>
            <person name="Johansson T."/>
            <person name="Persson P."/>
            <person name="Tunlid A."/>
        </authorList>
    </citation>
    <scope>NUCLEOTIDE SEQUENCE [LARGE SCALE GENOMIC DNA]</scope>
    <source>
        <strain evidence="1 2">CBS 406.79</strain>
    </source>
</reference>
<dbReference type="PANTHER" id="PTHR35043">
    <property type="entry name" value="TRANSCRIPTION FACTOR DOMAIN-CONTAINING PROTEIN"/>
    <property type="match status" value="1"/>
</dbReference>
<protein>
    <submittedName>
        <fullName evidence="1">Uncharacterized protein</fullName>
    </submittedName>
</protein>
<accession>A0A8H5LQV5</accession>
<gene>
    <name evidence="1" type="ORF">D9757_012390</name>
</gene>
<dbReference type="EMBL" id="JAACJN010000158">
    <property type="protein sequence ID" value="KAF5366066.1"/>
    <property type="molecule type" value="Genomic_DNA"/>
</dbReference>
<name>A0A8H5LQV5_9AGAR</name>
<proteinExistence type="predicted"/>
<evidence type="ECO:0000313" key="1">
    <source>
        <dbReference type="EMBL" id="KAF5366066.1"/>
    </source>
</evidence>
<organism evidence="1 2">
    <name type="scientific">Collybiopsis confluens</name>
    <dbReference type="NCBI Taxonomy" id="2823264"/>
    <lineage>
        <taxon>Eukaryota</taxon>
        <taxon>Fungi</taxon>
        <taxon>Dikarya</taxon>
        <taxon>Basidiomycota</taxon>
        <taxon>Agaricomycotina</taxon>
        <taxon>Agaricomycetes</taxon>
        <taxon>Agaricomycetidae</taxon>
        <taxon>Agaricales</taxon>
        <taxon>Marasmiineae</taxon>
        <taxon>Omphalotaceae</taxon>
        <taxon>Collybiopsis</taxon>
    </lineage>
</organism>
<dbReference type="OrthoDB" id="3029001at2759"/>
<keyword evidence="2" id="KW-1185">Reference proteome</keyword>